<keyword evidence="8" id="KW-1185">Reference proteome</keyword>
<evidence type="ECO:0000256" key="2">
    <source>
        <dbReference type="ARBA" id="ARBA00009142"/>
    </source>
</evidence>
<keyword evidence="3 6" id="KW-0812">Transmembrane</keyword>
<dbReference type="Proteomes" id="UP000033664">
    <property type="component" value="Unassembled WGS sequence"/>
</dbReference>
<protein>
    <recommendedName>
        <fullName evidence="6">Probable membrane transporter protein</fullName>
    </recommendedName>
</protein>
<organism evidence="7 8">
    <name type="scientific">Pseudoalteromonas ruthenica</name>
    <dbReference type="NCBI Taxonomy" id="151081"/>
    <lineage>
        <taxon>Bacteria</taxon>
        <taxon>Pseudomonadati</taxon>
        <taxon>Pseudomonadota</taxon>
        <taxon>Gammaproteobacteria</taxon>
        <taxon>Alteromonadales</taxon>
        <taxon>Pseudoalteromonadaceae</taxon>
        <taxon>Pseudoalteromonas</taxon>
    </lineage>
</organism>
<dbReference type="Pfam" id="PF01925">
    <property type="entry name" value="TauE"/>
    <property type="match status" value="1"/>
</dbReference>
<dbReference type="InterPro" id="IPR002781">
    <property type="entry name" value="TM_pro_TauE-like"/>
</dbReference>
<evidence type="ECO:0000256" key="6">
    <source>
        <dbReference type="RuleBase" id="RU363041"/>
    </source>
</evidence>
<dbReference type="GO" id="GO:0005886">
    <property type="term" value="C:plasma membrane"/>
    <property type="evidence" value="ECO:0007669"/>
    <property type="project" value="UniProtKB-SubCell"/>
</dbReference>
<feature type="transmembrane region" description="Helical" evidence="6">
    <location>
        <begin position="85"/>
        <end position="107"/>
    </location>
</feature>
<feature type="transmembrane region" description="Helical" evidence="6">
    <location>
        <begin position="250"/>
        <end position="267"/>
    </location>
</feature>
<proteinExistence type="inferred from homology"/>
<evidence type="ECO:0000256" key="1">
    <source>
        <dbReference type="ARBA" id="ARBA00004141"/>
    </source>
</evidence>
<accession>A0A0F4PQ77</accession>
<feature type="transmembrane region" description="Helical" evidence="6">
    <location>
        <begin position="25"/>
        <end position="46"/>
    </location>
</feature>
<dbReference type="PATRIC" id="fig|151081.8.peg.749"/>
<evidence type="ECO:0000256" key="5">
    <source>
        <dbReference type="ARBA" id="ARBA00023136"/>
    </source>
</evidence>
<feature type="transmembrane region" description="Helical" evidence="6">
    <location>
        <begin position="215"/>
        <end position="238"/>
    </location>
</feature>
<evidence type="ECO:0000256" key="4">
    <source>
        <dbReference type="ARBA" id="ARBA00022989"/>
    </source>
</evidence>
<dbReference type="GeneID" id="58229875"/>
<feature type="transmembrane region" description="Helical" evidence="6">
    <location>
        <begin position="182"/>
        <end position="203"/>
    </location>
</feature>
<dbReference type="eggNOG" id="COG0730">
    <property type="taxonomic scope" value="Bacteria"/>
</dbReference>
<comment type="similarity">
    <text evidence="2 6">Belongs to the 4-toluene sulfonate uptake permease (TSUP) (TC 2.A.102) family.</text>
</comment>
<gene>
    <name evidence="7" type="ORF">TW72_15350</name>
</gene>
<comment type="caution">
    <text evidence="7">The sequence shown here is derived from an EMBL/GenBank/DDBJ whole genome shotgun (WGS) entry which is preliminary data.</text>
</comment>
<dbReference type="PANTHER" id="PTHR43483">
    <property type="entry name" value="MEMBRANE TRANSPORTER PROTEIN HI_0806-RELATED"/>
    <property type="match status" value="1"/>
</dbReference>
<sequence length="268" mass="28073">MADLIWLFLLCTVLGSVVGFLAGLLGIGGGLLIVPALSALLVHFHVTDVEHVLVIAIATSLASILFTSTSSALAHHRNQNVPWQVAPWVLVGVSLGALISGFMASYIPQQGLKTIFAVCVMFIAMRMIVSTRRVMKTRAMPKGPMVAASTSVLGAISGLIGIGGGALVVPLLNYFSVDMKKAIGCAAVSGIAIALFGCLGYIASGWQVKSLSDGFLGFVYLPALAGIVVTSWFTAPFGARATHFLPVSQIKKIFAVLLVVIALRMVFS</sequence>
<dbReference type="RefSeq" id="WP_045978564.1">
    <property type="nucleotide sequence ID" value="NZ_JXXY01000003.1"/>
</dbReference>
<keyword evidence="5 6" id="KW-0472">Membrane</keyword>
<feature type="transmembrane region" description="Helical" evidence="6">
    <location>
        <begin position="152"/>
        <end position="175"/>
    </location>
</feature>
<evidence type="ECO:0000313" key="7">
    <source>
        <dbReference type="EMBL" id="KJY97193.1"/>
    </source>
</evidence>
<dbReference type="OrthoDB" id="457670at2"/>
<feature type="transmembrane region" description="Helical" evidence="6">
    <location>
        <begin position="53"/>
        <end position="73"/>
    </location>
</feature>
<keyword evidence="6" id="KW-1003">Cell membrane</keyword>
<comment type="subcellular location">
    <subcellularLocation>
        <location evidence="6">Cell membrane</location>
        <topology evidence="6">Multi-pass membrane protein</topology>
    </subcellularLocation>
    <subcellularLocation>
        <location evidence="1">Membrane</location>
        <topology evidence="1">Multi-pass membrane protein</topology>
    </subcellularLocation>
</comment>
<dbReference type="AlphaFoldDB" id="A0A0F4PQ77"/>
<feature type="transmembrane region" description="Helical" evidence="6">
    <location>
        <begin position="114"/>
        <end position="132"/>
    </location>
</feature>
<evidence type="ECO:0000313" key="8">
    <source>
        <dbReference type="Proteomes" id="UP000033664"/>
    </source>
</evidence>
<dbReference type="PANTHER" id="PTHR43483:SF3">
    <property type="entry name" value="MEMBRANE TRANSPORTER PROTEIN HI_0806-RELATED"/>
    <property type="match status" value="1"/>
</dbReference>
<reference evidence="7 8" key="1">
    <citation type="journal article" date="2015" name="BMC Genomics">
        <title>Genome mining reveals unlocked bioactive potential of marine Gram-negative bacteria.</title>
        <authorList>
            <person name="Machado H."/>
            <person name="Sonnenschein E.C."/>
            <person name="Melchiorsen J."/>
            <person name="Gram L."/>
        </authorList>
    </citation>
    <scope>NUCLEOTIDE SEQUENCE [LARGE SCALE GENOMIC DNA]</scope>
    <source>
        <strain evidence="7 8">S3137</strain>
    </source>
</reference>
<name>A0A0F4PQ77_9GAMM</name>
<keyword evidence="4 6" id="KW-1133">Transmembrane helix</keyword>
<dbReference type="EMBL" id="JXXZ01000013">
    <property type="protein sequence ID" value="KJY97193.1"/>
    <property type="molecule type" value="Genomic_DNA"/>
</dbReference>
<evidence type="ECO:0000256" key="3">
    <source>
        <dbReference type="ARBA" id="ARBA00022692"/>
    </source>
</evidence>